<dbReference type="InterPro" id="IPR046746">
    <property type="entry name" value="Big_15"/>
</dbReference>
<sequence>MDYSLVPDDADITSKAITGTVGKGVTGVRLAIDGVVKKTGKVNTDGTFSIATDDFITQGSTVEVIGYNSSSEVVRKKVKVSNNAEPLVLGTNDALAEQMETTTLTKLGGNYIIGTAPKGTETITIYENGVAVRTMSISAMTTNLDGSFAFKAYVTSSATSVQALAKNSDKLMTSDLSTPFIK</sequence>
<accession>A0A4R6ZGZ4</accession>
<keyword evidence="3" id="KW-1185">Reference proteome</keyword>
<feature type="domain" description="Bacterial Ig" evidence="1">
    <location>
        <begin position="9"/>
        <end position="81"/>
    </location>
</feature>
<dbReference type="AlphaFoldDB" id="A0A4R6ZGZ4"/>
<dbReference type="Proteomes" id="UP000295558">
    <property type="component" value="Unassembled WGS sequence"/>
</dbReference>
<gene>
    <name evidence="2" type="ORF">DFP96_11445</name>
</gene>
<organism evidence="2 3">
    <name type="scientific">Listeria rocourtiae</name>
    <dbReference type="NCBI Taxonomy" id="647910"/>
    <lineage>
        <taxon>Bacteria</taxon>
        <taxon>Bacillati</taxon>
        <taxon>Bacillota</taxon>
        <taxon>Bacilli</taxon>
        <taxon>Bacillales</taxon>
        <taxon>Listeriaceae</taxon>
        <taxon>Listeria</taxon>
    </lineage>
</organism>
<name>A0A4R6ZGZ4_9LIST</name>
<dbReference type="EMBL" id="SNZK01000014">
    <property type="protein sequence ID" value="TDR51214.1"/>
    <property type="molecule type" value="Genomic_DNA"/>
</dbReference>
<evidence type="ECO:0000259" key="1">
    <source>
        <dbReference type="Pfam" id="PF20622"/>
    </source>
</evidence>
<dbReference type="Pfam" id="PF20622">
    <property type="entry name" value="Big_15"/>
    <property type="match status" value="1"/>
</dbReference>
<reference evidence="2 3" key="1">
    <citation type="submission" date="2019-03" db="EMBL/GenBank/DDBJ databases">
        <title>Genomic Encyclopedia of Type Strains, Phase III (KMG-III): the genomes of soil and plant-associated and newly described type strains.</title>
        <authorList>
            <person name="Whitman W."/>
        </authorList>
    </citation>
    <scope>NUCLEOTIDE SEQUENCE [LARGE SCALE GENOMIC DNA]</scope>
    <source>
        <strain evidence="2 3">CECT 7972</strain>
    </source>
</reference>
<dbReference type="STRING" id="1265846.PROCOU_13318"/>
<evidence type="ECO:0000313" key="3">
    <source>
        <dbReference type="Proteomes" id="UP000295558"/>
    </source>
</evidence>
<comment type="caution">
    <text evidence="2">The sequence shown here is derived from an EMBL/GenBank/DDBJ whole genome shotgun (WGS) entry which is preliminary data.</text>
</comment>
<evidence type="ECO:0000313" key="2">
    <source>
        <dbReference type="EMBL" id="TDR51214.1"/>
    </source>
</evidence>
<proteinExistence type="predicted"/>
<dbReference type="RefSeq" id="WP_166666131.1">
    <property type="nucleotide sequence ID" value="NZ_SNZK01000014.1"/>
</dbReference>
<protein>
    <recommendedName>
        <fullName evidence="1">Bacterial Ig domain-containing protein</fullName>
    </recommendedName>
</protein>